<dbReference type="InterPro" id="IPR035906">
    <property type="entry name" value="MetI-like_sf"/>
</dbReference>
<evidence type="ECO:0000259" key="8">
    <source>
        <dbReference type="PROSITE" id="PS50928"/>
    </source>
</evidence>
<evidence type="ECO:0000256" key="1">
    <source>
        <dbReference type="ARBA" id="ARBA00004651"/>
    </source>
</evidence>
<evidence type="ECO:0000256" key="3">
    <source>
        <dbReference type="ARBA" id="ARBA00022475"/>
    </source>
</evidence>
<dbReference type="EMBL" id="JAAAMJ010000009">
    <property type="protein sequence ID" value="NDV87666.1"/>
    <property type="molecule type" value="Genomic_DNA"/>
</dbReference>
<dbReference type="GO" id="GO:0055085">
    <property type="term" value="P:transmembrane transport"/>
    <property type="evidence" value="ECO:0007669"/>
    <property type="project" value="InterPro"/>
</dbReference>
<dbReference type="CDD" id="cd06261">
    <property type="entry name" value="TM_PBP2"/>
    <property type="match status" value="1"/>
</dbReference>
<feature type="transmembrane region" description="Helical" evidence="7">
    <location>
        <begin position="109"/>
        <end position="135"/>
    </location>
</feature>
<evidence type="ECO:0000256" key="7">
    <source>
        <dbReference type="RuleBase" id="RU363032"/>
    </source>
</evidence>
<evidence type="ECO:0000256" key="6">
    <source>
        <dbReference type="ARBA" id="ARBA00023136"/>
    </source>
</evidence>
<dbReference type="Proteomes" id="UP000476332">
    <property type="component" value="Unassembled WGS sequence"/>
</dbReference>
<comment type="caution">
    <text evidence="9">The sequence shown here is derived from an EMBL/GenBank/DDBJ whole genome shotgun (WGS) entry which is preliminary data.</text>
</comment>
<organism evidence="9 10">
    <name type="scientific">Aurantimonas aggregata</name>
    <dbReference type="NCBI Taxonomy" id="2047720"/>
    <lineage>
        <taxon>Bacteria</taxon>
        <taxon>Pseudomonadati</taxon>
        <taxon>Pseudomonadota</taxon>
        <taxon>Alphaproteobacteria</taxon>
        <taxon>Hyphomicrobiales</taxon>
        <taxon>Aurantimonadaceae</taxon>
        <taxon>Aurantimonas</taxon>
    </lineage>
</organism>
<gene>
    <name evidence="9" type="ORF">GTW51_13240</name>
</gene>
<dbReference type="InterPro" id="IPR050366">
    <property type="entry name" value="BP-dependent_transpt_permease"/>
</dbReference>
<comment type="similarity">
    <text evidence="7">Belongs to the binding-protein-dependent transport system permease family.</text>
</comment>
<evidence type="ECO:0000256" key="5">
    <source>
        <dbReference type="ARBA" id="ARBA00022989"/>
    </source>
</evidence>
<accession>A0A6L9MJ34</accession>
<sequence length="310" mass="33001">MSDDAFVSGLAPAATSPVAVDSPLKRIARAFFEDRLAVAGLVLFLAILLLAVFAPLIAPQNPYDLAQLDIMDGGQPPGAASFATGGTYYLGTDEQGRDMLSAILYGLRISLVVATVSLAFAIAIGVTAGIAAAYFGGRIDALIMRVVDLQLSFPAILIALILLALWGRGVDKVIIALVIVQWAYYARTVRSSAIVEARKDYVEAARCLALSHGRIMFHHLLPNCLPPLIVVATVQIAQAIALEATLSFLGVGVPITEPSLGLLIANGYDYLLSGRYWVSLFPGIALVVTTLAINIVGDRLRDVFNPRLQK</sequence>
<dbReference type="InterPro" id="IPR025966">
    <property type="entry name" value="OppC_N"/>
</dbReference>
<dbReference type="AlphaFoldDB" id="A0A6L9MJ34"/>
<evidence type="ECO:0000256" key="2">
    <source>
        <dbReference type="ARBA" id="ARBA00022448"/>
    </source>
</evidence>
<feature type="transmembrane region" description="Helical" evidence="7">
    <location>
        <begin position="228"/>
        <end position="256"/>
    </location>
</feature>
<evidence type="ECO:0000313" key="10">
    <source>
        <dbReference type="Proteomes" id="UP000476332"/>
    </source>
</evidence>
<keyword evidence="2 7" id="KW-0813">Transport</keyword>
<dbReference type="PANTHER" id="PTHR43386">
    <property type="entry name" value="OLIGOPEPTIDE TRANSPORT SYSTEM PERMEASE PROTEIN APPC"/>
    <property type="match status" value="1"/>
</dbReference>
<feature type="domain" description="ABC transmembrane type-1" evidence="8">
    <location>
        <begin position="107"/>
        <end position="297"/>
    </location>
</feature>
<dbReference type="Gene3D" id="1.10.3720.10">
    <property type="entry name" value="MetI-like"/>
    <property type="match status" value="1"/>
</dbReference>
<evidence type="ECO:0000256" key="4">
    <source>
        <dbReference type="ARBA" id="ARBA00022692"/>
    </source>
</evidence>
<dbReference type="PANTHER" id="PTHR43386:SF26">
    <property type="entry name" value="ABC TRANSPORTER PERMEASE PROTEIN"/>
    <property type="match status" value="1"/>
</dbReference>
<reference evidence="9 10" key="1">
    <citation type="submission" date="2020-01" db="EMBL/GenBank/DDBJ databases">
        <title>Genomes of bacteria type strains.</title>
        <authorList>
            <person name="Chen J."/>
            <person name="Zhu S."/>
            <person name="Chen J."/>
        </authorList>
    </citation>
    <scope>NUCLEOTIDE SEQUENCE [LARGE SCALE GENOMIC DNA]</scope>
    <source>
        <strain evidence="9 10">KCTC 52919</strain>
    </source>
</reference>
<feature type="transmembrane region" description="Helical" evidence="7">
    <location>
        <begin position="147"/>
        <end position="167"/>
    </location>
</feature>
<protein>
    <submittedName>
        <fullName evidence="9">ABC transporter permease subunit</fullName>
    </submittedName>
</protein>
<proteinExistence type="inferred from homology"/>
<evidence type="ECO:0000313" key="9">
    <source>
        <dbReference type="EMBL" id="NDV87666.1"/>
    </source>
</evidence>
<feature type="transmembrane region" description="Helical" evidence="7">
    <location>
        <begin position="36"/>
        <end position="58"/>
    </location>
</feature>
<keyword evidence="4 7" id="KW-0812">Transmembrane</keyword>
<dbReference type="GO" id="GO:0005886">
    <property type="term" value="C:plasma membrane"/>
    <property type="evidence" value="ECO:0007669"/>
    <property type="project" value="UniProtKB-SubCell"/>
</dbReference>
<dbReference type="RefSeq" id="WP_163044411.1">
    <property type="nucleotide sequence ID" value="NZ_JAAAMJ010000009.1"/>
</dbReference>
<keyword evidence="10" id="KW-1185">Reference proteome</keyword>
<dbReference type="Pfam" id="PF00528">
    <property type="entry name" value="BPD_transp_1"/>
    <property type="match status" value="1"/>
</dbReference>
<name>A0A6L9MJ34_9HYPH</name>
<keyword evidence="6 7" id="KW-0472">Membrane</keyword>
<dbReference type="InterPro" id="IPR000515">
    <property type="entry name" value="MetI-like"/>
</dbReference>
<dbReference type="Pfam" id="PF12911">
    <property type="entry name" value="OppC_N"/>
    <property type="match status" value="1"/>
</dbReference>
<feature type="transmembrane region" description="Helical" evidence="7">
    <location>
        <begin position="276"/>
        <end position="297"/>
    </location>
</feature>
<dbReference type="SUPFAM" id="SSF161098">
    <property type="entry name" value="MetI-like"/>
    <property type="match status" value="1"/>
</dbReference>
<dbReference type="PROSITE" id="PS50928">
    <property type="entry name" value="ABC_TM1"/>
    <property type="match status" value="1"/>
</dbReference>
<comment type="subcellular location">
    <subcellularLocation>
        <location evidence="1 7">Cell membrane</location>
        <topology evidence="1 7">Multi-pass membrane protein</topology>
    </subcellularLocation>
</comment>
<keyword evidence="3" id="KW-1003">Cell membrane</keyword>
<keyword evidence="5 7" id="KW-1133">Transmembrane helix</keyword>